<dbReference type="EMBL" id="ML119653">
    <property type="protein sequence ID" value="RPA85589.1"/>
    <property type="molecule type" value="Genomic_DNA"/>
</dbReference>
<name>A0A3N4IIC5_ASCIM</name>
<keyword evidence="3" id="KW-1185">Reference proteome</keyword>
<dbReference type="AlphaFoldDB" id="A0A3N4IIC5"/>
<accession>A0A3N4IIC5</accession>
<evidence type="ECO:0000256" key="1">
    <source>
        <dbReference type="SAM" id="MobiDB-lite"/>
    </source>
</evidence>
<dbReference type="Proteomes" id="UP000275078">
    <property type="component" value="Unassembled WGS sequence"/>
</dbReference>
<feature type="compositionally biased region" description="Polar residues" evidence="1">
    <location>
        <begin position="22"/>
        <end position="31"/>
    </location>
</feature>
<sequence>MLFIMAVSHGHIRIADRNDMETTNARSNTISICKREENKNSRKRHEEKKKSVTRNQPQPSSSSSRSSIEQFIHRTISSQATTDQFTFCRFQ</sequence>
<proteinExistence type="predicted"/>
<reference evidence="2 3" key="1">
    <citation type="journal article" date="2018" name="Nat. Ecol. Evol.">
        <title>Pezizomycetes genomes reveal the molecular basis of ectomycorrhizal truffle lifestyle.</title>
        <authorList>
            <person name="Murat C."/>
            <person name="Payen T."/>
            <person name="Noel B."/>
            <person name="Kuo A."/>
            <person name="Morin E."/>
            <person name="Chen J."/>
            <person name="Kohler A."/>
            <person name="Krizsan K."/>
            <person name="Balestrini R."/>
            <person name="Da Silva C."/>
            <person name="Montanini B."/>
            <person name="Hainaut M."/>
            <person name="Levati E."/>
            <person name="Barry K.W."/>
            <person name="Belfiori B."/>
            <person name="Cichocki N."/>
            <person name="Clum A."/>
            <person name="Dockter R.B."/>
            <person name="Fauchery L."/>
            <person name="Guy J."/>
            <person name="Iotti M."/>
            <person name="Le Tacon F."/>
            <person name="Lindquist E.A."/>
            <person name="Lipzen A."/>
            <person name="Malagnac F."/>
            <person name="Mello A."/>
            <person name="Molinier V."/>
            <person name="Miyauchi S."/>
            <person name="Poulain J."/>
            <person name="Riccioni C."/>
            <person name="Rubini A."/>
            <person name="Sitrit Y."/>
            <person name="Splivallo R."/>
            <person name="Traeger S."/>
            <person name="Wang M."/>
            <person name="Zifcakova L."/>
            <person name="Wipf D."/>
            <person name="Zambonelli A."/>
            <person name="Paolocci F."/>
            <person name="Nowrousian M."/>
            <person name="Ottonello S."/>
            <person name="Baldrian P."/>
            <person name="Spatafora J.W."/>
            <person name="Henrissat B."/>
            <person name="Nagy L.G."/>
            <person name="Aury J.M."/>
            <person name="Wincker P."/>
            <person name="Grigoriev I.V."/>
            <person name="Bonfante P."/>
            <person name="Martin F.M."/>
        </authorList>
    </citation>
    <scope>NUCLEOTIDE SEQUENCE [LARGE SCALE GENOMIC DNA]</scope>
    <source>
        <strain evidence="2 3">RN42</strain>
    </source>
</reference>
<gene>
    <name evidence="2" type="ORF">BJ508DRAFT_178543</name>
</gene>
<protein>
    <submittedName>
        <fullName evidence="2">Uncharacterized protein</fullName>
    </submittedName>
</protein>
<organism evidence="2 3">
    <name type="scientific">Ascobolus immersus RN42</name>
    <dbReference type="NCBI Taxonomy" id="1160509"/>
    <lineage>
        <taxon>Eukaryota</taxon>
        <taxon>Fungi</taxon>
        <taxon>Dikarya</taxon>
        <taxon>Ascomycota</taxon>
        <taxon>Pezizomycotina</taxon>
        <taxon>Pezizomycetes</taxon>
        <taxon>Pezizales</taxon>
        <taxon>Ascobolaceae</taxon>
        <taxon>Ascobolus</taxon>
    </lineage>
</organism>
<feature type="region of interest" description="Disordered" evidence="1">
    <location>
        <begin position="22"/>
        <end position="75"/>
    </location>
</feature>
<evidence type="ECO:0000313" key="2">
    <source>
        <dbReference type="EMBL" id="RPA85589.1"/>
    </source>
</evidence>
<evidence type="ECO:0000313" key="3">
    <source>
        <dbReference type="Proteomes" id="UP000275078"/>
    </source>
</evidence>